<dbReference type="InterPro" id="IPR019405">
    <property type="entry name" value="Lactonase_7-beta_prop"/>
</dbReference>
<sequence>MRSSMRGLLRRQRLGIAAALLAFSTSGAAAPMYQVLIGSYTSEGNSEGIYRLQFDAESGQIEAQPLQVVRTDNPSWLTLDLKRNRLYAVNENGPGHPDPVGRVSAFIMAPASNKLSPLEQQSTLGDEPTHLSQSRDGRHLFVSNYGSRANPGGSLAVIPLAKDGTLLPVTQIATHKASEVHPERQQSPHVHSAVMSPDGKTLFVSDLGADKIFVYRYDPANAERPLSPADPAFISLPDGSGPRHLVFSPDGSQAYATLELSAQVARFDHVDGSLVQRQLVDLAAGGDVSQHSPGAIHPSPDGRFLYVSDRAEKNRIMVFAIEENDTLREIQQRDSGGREPREFAIDPSGQFMIIANQKSDALVVLARDPDSGKLGDTVQTLPMGRPSDVKFIDRTGP</sequence>
<evidence type="ECO:0000256" key="1">
    <source>
        <dbReference type="ARBA" id="ARBA00005564"/>
    </source>
</evidence>
<feature type="chain" id="PRO_5009913979" evidence="3">
    <location>
        <begin position="30"/>
        <end position="397"/>
    </location>
</feature>
<dbReference type="GO" id="GO:0006006">
    <property type="term" value="P:glucose metabolic process"/>
    <property type="evidence" value="ECO:0007669"/>
    <property type="project" value="UniProtKB-KW"/>
</dbReference>
<evidence type="ECO:0000256" key="3">
    <source>
        <dbReference type="SAM" id="SignalP"/>
    </source>
</evidence>
<dbReference type="GO" id="GO:0016853">
    <property type="term" value="F:isomerase activity"/>
    <property type="evidence" value="ECO:0007669"/>
    <property type="project" value="UniProtKB-KW"/>
</dbReference>
<keyword evidence="4" id="KW-0413">Isomerase</keyword>
<dbReference type="AlphaFoldDB" id="A0A1M5TKT2"/>
<dbReference type="InterPro" id="IPR015943">
    <property type="entry name" value="WD40/YVTN_repeat-like_dom_sf"/>
</dbReference>
<gene>
    <name evidence="4" type="ORF">SAMN02744645_3965</name>
</gene>
<protein>
    <submittedName>
        <fullName evidence="4">6-phosphogluconolactonase, cycloisomerase 2 family</fullName>
    </submittedName>
</protein>
<evidence type="ECO:0000313" key="4">
    <source>
        <dbReference type="EMBL" id="SHH51382.1"/>
    </source>
</evidence>
<proteinExistence type="inferred from homology"/>
<dbReference type="Pfam" id="PF10282">
    <property type="entry name" value="Lactonase"/>
    <property type="match status" value="1"/>
</dbReference>
<keyword evidence="2" id="KW-0119">Carbohydrate metabolism</keyword>
<dbReference type="InterPro" id="IPR011048">
    <property type="entry name" value="Haem_d1_sf"/>
</dbReference>
<dbReference type="EMBL" id="FQXA01000008">
    <property type="protein sequence ID" value="SHH51382.1"/>
    <property type="molecule type" value="Genomic_DNA"/>
</dbReference>
<dbReference type="GO" id="GO:0005829">
    <property type="term" value="C:cytosol"/>
    <property type="evidence" value="ECO:0007669"/>
    <property type="project" value="TreeGrafter"/>
</dbReference>
<accession>A0A1M5TKT2</accession>
<dbReference type="PANTHER" id="PTHR30344">
    <property type="entry name" value="6-PHOSPHOGLUCONOLACTONASE-RELATED"/>
    <property type="match status" value="1"/>
</dbReference>
<keyword evidence="3" id="KW-0732">Signal</keyword>
<organism evidence="4 5">
    <name type="scientific">Stutzerimonas xanthomarina DSM 18231</name>
    <dbReference type="NCBI Taxonomy" id="1403346"/>
    <lineage>
        <taxon>Bacteria</taxon>
        <taxon>Pseudomonadati</taxon>
        <taxon>Pseudomonadota</taxon>
        <taxon>Gammaproteobacteria</taxon>
        <taxon>Pseudomonadales</taxon>
        <taxon>Pseudomonadaceae</taxon>
        <taxon>Stutzerimonas</taxon>
    </lineage>
</organism>
<dbReference type="Gene3D" id="2.130.10.10">
    <property type="entry name" value="YVTN repeat-like/Quinoprotein amine dehydrogenase"/>
    <property type="match status" value="1"/>
</dbReference>
<comment type="similarity">
    <text evidence="1">Belongs to the cycloisomerase 2 family.</text>
</comment>
<feature type="signal peptide" evidence="3">
    <location>
        <begin position="1"/>
        <end position="29"/>
    </location>
</feature>
<evidence type="ECO:0000313" key="5">
    <source>
        <dbReference type="Proteomes" id="UP000184000"/>
    </source>
</evidence>
<dbReference type="PANTHER" id="PTHR30344:SF1">
    <property type="entry name" value="6-PHOSPHOGLUCONOLACTONASE"/>
    <property type="match status" value="1"/>
</dbReference>
<dbReference type="Proteomes" id="UP000184000">
    <property type="component" value="Unassembled WGS sequence"/>
</dbReference>
<dbReference type="RefSeq" id="WP_073303346.1">
    <property type="nucleotide sequence ID" value="NZ_FQXA01000008.1"/>
</dbReference>
<keyword evidence="2" id="KW-0313">Glucose metabolism</keyword>
<dbReference type="GO" id="GO:0017057">
    <property type="term" value="F:6-phosphogluconolactonase activity"/>
    <property type="evidence" value="ECO:0007669"/>
    <property type="project" value="TreeGrafter"/>
</dbReference>
<evidence type="ECO:0000256" key="2">
    <source>
        <dbReference type="ARBA" id="ARBA00022526"/>
    </source>
</evidence>
<name>A0A1M5TKT2_9GAMM</name>
<dbReference type="SUPFAM" id="SSF51004">
    <property type="entry name" value="C-terminal (heme d1) domain of cytochrome cd1-nitrite reductase"/>
    <property type="match status" value="1"/>
</dbReference>
<dbReference type="GeneID" id="98636391"/>
<reference evidence="4 5" key="1">
    <citation type="submission" date="2016-11" db="EMBL/GenBank/DDBJ databases">
        <authorList>
            <person name="Jaros S."/>
            <person name="Januszkiewicz K."/>
            <person name="Wedrychowicz H."/>
        </authorList>
    </citation>
    <scope>NUCLEOTIDE SEQUENCE [LARGE SCALE GENOMIC DNA]</scope>
    <source>
        <strain evidence="4 5">DSM 18231</strain>
    </source>
</reference>
<dbReference type="InterPro" id="IPR050282">
    <property type="entry name" value="Cycloisomerase_2"/>
</dbReference>